<accession>A0A956LWT4</accession>
<dbReference type="CDD" id="cd03801">
    <property type="entry name" value="GT4_PimA-like"/>
    <property type="match status" value="1"/>
</dbReference>
<protein>
    <submittedName>
        <fullName evidence="3">Glycosyltransferase family 4 protein</fullName>
    </submittedName>
</protein>
<dbReference type="Gene3D" id="3.40.50.2000">
    <property type="entry name" value="Glycogen Phosphorylase B"/>
    <property type="match status" value="2"/>
</dbReference>
<evidence type="ECO:0000313" key="4">
    <source>
        <dbReference type="Proteomes" id="UP000697710"/>
    </source>
</evidence>
<feature type="compositionally biased region" description="Basic and acidic residues" evidence="1">
    <location>
        <begin position="123"/>
        <end position="141"/>
    </location>
</feature>
<evidence type="ECO:0000313" key="3">
    <source>
        <dbReference type="EMBL" id="MCA9726964.1"/>
    </source>
</evidence>
<sequence>DRYRAADLVLAPAQHGESFGVVLLEAMAAGRPIIASDISGYHDVLSGSGAGVLVDPVDPEAWARAIASVVTSPEQRRRLAAGGDEHVRRFAWDRLVENVERIYLAAAGGTVPRVPEQTTEPADEARSSNRLLESEAALRSR</sequence>
<feature type="region of interest" description="Disordered" evidence="1">
    <location>
        <begin position="110"/>
        <end position="141"/>
    </location>
</feature>
<dbReference type="AlphaFoldDB" id="A0A956LWT4"/>
<feature type="domain" description="Glycosyl transferase family 1" evidence="2">
    <location>
        <begin position="3"/>
        <end position="83"/>
    </location>
</feature>
<dbReference type="EMBL" id="JAGQHR010000089">
    <property type="protein sequence ID" value="MCA9726964.1"/>
    <property type="molecule type" value="Genomic_DNA"/>
</dbReference>
<dbReference type="PANTHER" id="PTHR12526:SF613">
    <property type="entry name" value="PHOSPHATIDYL-MYO-INOSITOL MANNOSYLTRANSFERASE"/>
    <property type="match status" value="1"/>
</dbReference>
<feature type="non-terminal residue" evidence="3">
    <location>
        <position position="1"/>
    </location>
</feature>
<gene>
    <name evidence="3" type="ORF">KC729_04720</name>
</gene>
<evidence type="ECO:0000259" key="2">
    <source>
        <dbReference type="Pfam" id="PF00534"/>
    </source>
</evidence>
<dbReference type="Pfam" id="PF00534">
    <property type="entry name" value="Glycos_transf_1"/>
    <property type="match status" value="1"/>
</dbReference>
<reference evidence="3" key="2">
    <citation type="journal article" date="2021" name="Microbiome">
        <title>Successional dynamics and alternative stable states in a saline activated sludge microbial community over 9 years.</title>
        <authorList>
            <person name="Wang Y."/>
            <person name="Ye J."/>
            <person name="Ju F."/>
            <person name="Liu L."/>
            <person name="Boyd J.A."/>
            <person name="Deng Y."/>
            <person name="Parks D.H."/>
            <person name="Jiang X."/>
            <person name="Yin X."/>
            <person name="Woodcroft B.J."/>
            <person name="Tyson G.W."/>
            <person name="Hugenholtz P."/>
            <person name="Polz M.F."/>
            <person name="Zhang T."/>
        </authorList>
    </citation>
    <scope>NUCLEOTIDE SEQUENCE</scope>
    <source>
        <strain evidence="3">HKST-UBA01</strain>
    </source>
</reference>
<proteinExistence type="predicted"/>
<name>A0A956LWT4_UNCEI</name>
<comment type="caution">
    <text evidence="3">The sequence shown here is derived from an EMBL/GenBank/DDBJ whole genome shotgun (WGS) entry which is preliminary data.</text>
</comment>
<dbReference type="GO" id="GO:0016757">
    <property type="term" value="F:glycosyltransferase activity"/>
    <property type="evidence" value="ECO:0007669"/>
    <property type="project" value="InterPro"/>
</dbReference>
<organism evidence="3 4">
    <name type="scientific">Eiseniibacteriota bacterium</name>
    <dbReference type="NCBI Taxonomy" id="2212470"/>
    <lineage>
        <taxon>Bacteria</taxon>
        <taxon>Candidatus Eiseniibacteriota</taxon>
    </lineage>
</organism>
<evidence type="ECO:0000256" key="1">
    <source>
        <dbReference type="SAM" id="MobiDB-lite"/>
    </source>
</evidence>
<dbReference type="Proteomes" id="UP000697710">
    <property type="component" value="Unassembled WGS sequence"/>
</dbReference>
<reference evidence="3" key="1">
    <citation type="submission" date="2020-04" db="EMBL/GenBank/DDBJ databases">
        <authorList>
            <person name="Zhang T."/>
        </authorList>
    </citation>
    <scope>NUCLEOTIDE SEQUENCE</scope>
    <source>
        <strain evidence="3">HKST-UBA01</strain>
    </source>
</reference>
<dbReference type="PANTHER" id="PTHR12526">
    <property type="entry name" value="GLYCOSYLTRANSFERASE"/>
    <property type="match status" value="1"/>
</dbReference>
<dbReference type="InterPro" id="IPR001296">
    <property type="entry name" value="Glyco_trans_1"/>
</dbReference>
<dbReference type="SUPFAM" id="SSF53756">
    <property type="entry name" value="UDP-Glycosyltransferase/glycogen phosphorylase"/>
    <property type="match status" value="1"/>
</dbReference>